<comment type="caution">
    <text evidence="17">The sequence shown here is derived from an EMBL/GenBank/DDBJ whole genome shotgun (WGS) entry which is preliminary data.</text>
</comment>
<feature type="domain" description="ABC transporter" evidence="16">
    <location>
        <begin position="8"/>
        <end position="246"/>
    </location>
</feature>
<dbReference type="InterPro" id="IPR050250">
    <property type="entry name" value="Macrolide_Exporter_MacB"/>
</dbReference>
<evidence type="ECO:0000256" key="11">
    <source>
        <dbReference type="ARBA" id="ARBA00023251"/>
    </source>
</evidence>
<evidence type="ECO:0000256" key="9">
    <source>
        <dbReference type="ARBA" id="ARBA00022989"/>
    </source>
</evidence>
<keyword evidence="11" id="KW-0046">Antibiotic resistance</keyword>
<dbReference type="CDD" id="cd03255">
    <property type="entry name" value="ABC_MJ0796_LolCDE_FtsE"/>
    <property type="match status" value="1"/>
</dbReference>
<dbReference type="SUPFAM" id="SSF52540">
    <property type="entry name" value="P-loop containing nucleoside triphosphate hydrolases"/>
    <property type="match status" value="1"/>
</dbReference>
<evidence type="ECO:0000256" key="4">
    <source>
        <dbReference type="ARBA" id="ARBA00022519"/>
    </source>
</evidence>
<evidence type="ECO:0000256" key="13">
    <source>
        <dbReference type="ARBA" id="ARBA00041199"/>
    </source>
</evidence>
<comment type="similarity">
    <text evidence="12">Belongs to the ABC transporter superfamily. Macrolide exporter (TC 3.A.1.122) family.</text>
</comment>
<dbReference type="Proteomes" id="UP001082899">
    <property type="component" value="Unassembled WGS sequence"/>
</dbReference>
<keyword evidence="9 15" id="KW-1133">Transmembrane helix</keyword>
<dbReference type="EMBL" id="JAPMXC010000001">
    <property type="protein sequence ID" value="MCY0385691.1"/>
    <property type="molecule type" value="Genomic_DNA"/>
</dbReference>
<proteinExistence type="inferred from homology"/>
<feature type="transmembrane region" description="Helical" evidence="15">
    <location>
        <begin position="553"/>
        <end position="579"/>
    </location>
</feature>
<evidence type="ECO:0000256" key="8">
    <source>
        <dbReference type="ARBA" id="ARBA00022967"/>
    </source>
</evidence>
<evidence type="ECO:0000259" key="16">
    <source>
        <dbReference type="PROSITE" id="PS50893"/>
    </source>
</evidence>
<keyword evidence="8" id="KW-1278">Translocase</keyword>
<reference evidence="17" key="1">
    <citation type="submission" date="2022-11" db="EMBL/GenBank/DDBJ databases">
        <title>Robbsia betulipollinis sp. nov., isolated from pollen of birch (Betula pendula).</title>
        <authorList>
            <person name="Shi H."/>
            <person name="Ambika Manirajan B."/>
            <person name="Ratering S."/>
            <person name="Geissler-Plaum R."/>
            <person name="Schnell S."/>
        </authorList>
    </citation>
    <scope>NUCLEOTIDE SEQUENCE</scope>
    <source>
        <strain evidence="17">Bb-Pol-6</strain>
    </source>
</reference>
<dbReference type="InterPro" id="IPR017911">
    <property type="entry name" value="MacB-like_ATP-bd"/>
</dbReference>
<evidence type="ECO:0000256" key="10">
    <source>
        <dbReference type="ARBA" id="ARBA00023136"/>
    </source>
</evidence>
<feature type="transmembrane region" description="Helical" evidence="15">
    <location>
        <begin position="303"/>
        <end position="322"/>
    </location>
</feature>
<dbReference type="Pfam" id="PF00005">
    <property type="entry name" value="ABC_tran"/>
    <property type="match status" value="1"/>
</dbReference>
<dbReference type="Pfam" id="PF02687">
    <property type="entry name" value="FtsX"/>
    <property type="match status" value="1"/>
</dbReference>
<evidence type="ECO:0000256" key="14">
    <source>
        <dbReference type="SAM" id="MobiDB-lite"/>
    </source>
</evidence>
<keyword evidence="10 15" id="KW-0472">Membrane</keyword>
<keyword evidence="6" id="KW-0547">Nucleotide-binding</keyword>
<keyword evidence="7" id="KW-0067">ATP-binding</keyword>
<evidence type="ECO:0000256" key="7">
    <source>
        <dbReference type="ARBA" id="ARBA00022840"/>
    </source>
</evidence>
<dbReference type="InterPro" id="IPR003439">
    <property type="entry name" value="ABC_transporter-like_ATP-bd"/>
</dbReference>
<sequence length="678" mass="71124">MRGTAPLLRLRGVSRRFPAGAEETTVLSDIDLDVRAGEMLAIVGQSGSGKSTLMNLLGCLDRPSTGRYEVAGRDVCGLAPDALAALRRDRFGFIFQRYHLLAHLSAEENVCVPGIYAGTDASLCRARAAQLLGRLGLADHAGHRPAMLSGGQQQRVGIARALMNCGAVILADEPTGALDSRSGGEVVAILRELHRLGHTVIVVTHDMAVAGIAPRVVEIRDGRIVADRGNGSIQAGGAAPPDKVSATDSADVAATGFASTTSASAPAPAPVPASPRRVPPGARIGDSGAIAWAALTRHRLRSALTMLGIAIGIAAVVSMVALGKGARAKLLEEIQSFGADAIFVLPGEGFNDRRAKAVRTLRDADVDLLRAQSYIADVTPVLRTLRSVRGGSVQADVSIVGVDTAYFSIRNSVFQAGAAFRADAARRMRAVVVIDEPTRRAFFPPGTDPIGATLLVGSVPSTVVGVLAADDANGGGPEQMTVYMPVTTVGARLSGRHDIDYLMVKTVDGVTPASAEPRIENLLLLRHRVKDFFVFSYDKQLKAAQRSSAALNWMILAIACVSLLVAGIGVMNIMLVSVVERTAEVGLRMAVGARQVDIRRQFLYEGIIVASLGGAAGVAISLAVQQFVPLWVPTLPMIFSWSSIAGACLMSMAVGVAFGYLPARNAARLDPIRALTHG</sequence>
<dbReference type="RefSeq" id="WP_267847614.1">
    <property type="nucleotide sequence ID" value="NZ_JAPMXC010000001.1"/>
</dbReference>
<keyword evidence="18" id="KW-1185">Reference proteome</keyword>
<name>A0ABT3ZGN3_9BURK</name>
<dbReference type="Gene3D" id="3.40.50.300">
    <property type="entry name" value="P-loop containing nucleotide triphosphate hydrolases"/>
    <property type="match status" value="1"/>
</dbReference>
<protein>
    <recommendedName>
        <fullName evidence="13">Pyoverdine export ATP-binding/permease protein PvdT</fullName>
    </recommendedName>
</protein>
<evidence type="ECO:0000313" key="18">
    <source>
        <dbReference type="Proteomes" id="UP001082899"/>
    </source>
</evidence>
<evidence type="ECO:0000256" key="12">
    <source>
        <dbReference type="ARBA" id="ARBA00038388"/>
    </source>
</evidence>
<gene>
    <name evidence="17" type="ORF">OVY01_00230</name>
</gene>
<evidence type="ECO:0000313" key="17">
    <source>
        <dbReference type="EMBL" id="MCY0385691.1"/>
    </source>
</evidence>
<evidence type="ECO:0000256" key="2">
    <source>
        <dbReference type="ARBA" id="ARBA00022448"/>
    </source>
</evidence>
<dbReference type="PANTHER" id="PTHR30572">
    <property type="entry name" value="MEMBRANE COMPONENT OF TRANSPORTER-RELATED"/>
    <property type="match status" value="1"/>
</dbReference>
<dbReference type="SMART" id="SM00382">
    <property type="entry name" value="AAA"/>
    <property type="match status" value="1"/>
</dbReference>
<feature type="region of interest" description="Disordered" evidence="14">
    <location>
        <begin position="259"/>
        <end position="280"/>
    </location>
</feature>
<evidence type="ECO:0000256" key="15">
    <source>
        <dbReference type="SAM" id="Phobius"/>
    </source>
</evidence>
<dbReference type="InterPro" id="IPR003838">
    <property type="entry name" value="ABC3_permease_C"/>
</dbReference>
<keyword evidence="3" id="KW-1003">Cell membrane</keyword>
<comment type="subcellular location">
    <subcellularLocation>
        <location evidence="1">Cell inner membrane</location>
        <topology evidence="1">Multi-pass membrane protein</topology>
    </subcellularLocation>
</comment>
<feature type="transmembrane region" description="Helical" evidence="15">
    <location>
        <begin position="602"/>
        <end position="624"/>
    </location>
</feature>
<dbReference type="InterPro" id="IPR017871">
    <property type="entry name" value="ABC_transporter-like_CS"/>
</dbReference>
<keyword evidence="5 15" id="KW-0812">Transmembrane</keyword>
<dbReference type="PANTHER" id="PTHR30572:SF14">
    <property type="entry name" value="MACROLIDE EXPORT ATP-BINDING_PERMEASE PROTEIN MACB"/>
    <property type="match status" value="1"/>
</dbReference>
<accession>A0ABT3ZGN3</accession>
<organism evidence="17 18">
    <name type="scientific">Robbsia betulipollinis</name>
    <dbReference type="NCBI Taxonomy" id="2981849"/>
    <lineage>
        <taxon>Bacteria</taxon>
        <taxon>Pseudomonadati</taxon>
        <taxon>Pseudomonadota</taxon>
        <taxon>Betaproteobacteria</taxon>
        <taxon>Burkholderiales</taxon>
        <taxon>Burkholderiaceae</taxon>
        <taxon>Robbsia</taxon>
    </lineage>
</organism>
<keyword evidence="2" id="KW-0813">Transport</keyword>
<evidence type="ECO:0000256" key="3">
    <source>
        <dbReference type="ARBA" id="ARBA00022475"/>
    </source>
</evidence>
<evidence type="ECO:0000256" key="6">
    <source>
        <dbReference type="ARBA" id="ARBA00022741"/>
    </source>
</evidence>
<evidence type="ECO:0000256" key="1">
    <source>
        <dbReference type="ARBA" id="ARBA00004429"/>
    </source>
</evidence>
<dbReference type="InterPro" id="IPR027417">
    <property type="entry name" value="P-loop_NTPase"/>
</dbReference>
<dbReference type="Pfam" id="PF12704">
    <property type="entry name" value="MacB_PCD"/>
    <property type="match status" value="1"/>
</dbReference>
<dbReference type="PROSITE" id="PS50893">
    <property type="entry name" value="ABC_TRANSPORTER_2"/>
    <property type="match status" value="1"/>
</dbReference>
<keyword evidence="4" id="KW-0997">Cell inner membrane</keyword>
<dbReference type="InterPro" id="IPR003593">
    <property type="entry name" value="AAA+_ATPase"/>
</dbReference>
<feature type="transmembrane region" description="Helical" evidence="15">
    <location>
        <begin position="644"/>
        <end position="663"/>
    </location>
</feature>
<evidence type="ECO:0000256" key="5">
    <source>
        <dbReference type="ARBA" id="ARBA00022692"/>
    </source>
</evidence>
<dbReference type="InterPro" id="IPR025857">
    <property type="entry name" value="MacB_PCD"/>
</dbReference>
<dbReference type="PROSITE" id="PS00211">
    <property type="entry name" value="ABC_TRANSPORTER_1"/>
    <property type="match status" value="1"/>
</dbReference>